<dbReference type="EMBL" id="CP035945">
    <property type="protein sequence ID" value="QBE96147.1"/>
    <property type="molecule type" value="Genomic_DNA"/>
</dbReference>
<reference evidence="2 3" key="1">
    <citation type="submission" date="2019-01" db="EMBL/GenBank/DDBJ databases">
        <title>PMF-metabolizing Aryl O-demethylase.</title>
        <authorList>
            <person name="Kim M."/>
        </authorList>
    </citation>
    <scope>NUCLEOTIDE SEQUENCE [LARGE SCALE GENOMIC DNA]</scope>
    <source>
        <strain evidence="2 3">PMF1</strain>
    </source>
</reference>
<keyword evidence="1" id="KW-1133">Transmembrane helix</keyword>
<sequence length="287" mass="32238">MNIVTSPDKKSISGWGFTSYSLKVLALLLMTLDHIYYYLGGGILPVPHFFTLLGRISAPLFMFAMAEGFSHTHDRKAYLKRLYIASVLMSVSNDLVNSYLPHPNGAMVINGMFATLFIIGLYIWAVELLIESVKGKNRKKICAALAMFLIPVLSGIAITLFLGNAAAVPLIGRMAVRILGTLVPSPIFVEGSVFWVVLGIGFYFLRDKKIRLSVFYVLMSGFFFLSAAGAGMTYENLFILNDQWFMILSLPFILLYNGQRGRKMKYFFYVYYPLHVYVLVVLARILA</sequence>
<organism evidence="2 3">
    <name type="scientific">Blautia producta</name>
    <dbReference type="NCBI Taxonomy" id="33035"/>
    <lineage>
        <taxon>Bacteria</taxon>
        <taxon>Bacillati</taxon>
        <taxon>Bacillota</taxon>
        <taxon>Clostridia</taxon>
        <taxon>Lachnospirales</taxon>
        <taxon>Lachnospiraceae</taxon>
        <taxon>Blautia</taxon>
    </lineage>
</organism>
<dbReference type="Proteomes" id="UP000289794">
    <property type="component" value="Chromosome"/>
</dbReference>
<feature type="transmembrane region" description="Helical" evidence="1">
    <location>
        <begin position="106"/>
        <end position="130"/>
    </location>
</feature>
<dbReference type="AlphaFoldDB" id="A0A4P6LYV2"/>
<proteinExistence type="predicted"/>
<dbReference type="KEGG" id="bpro:PMF13cell1_01685"/>
<feature type="transmembrane region" description="Helical" evidence="1">
    <location>
        <begin position="12"/>
        <end position="32"/>
    </location>
</feature>
<feature type="transmembrane region" description="Helical" evidence="1">
    <location>
        <begin position="187"/>
        <end position="205"/>
    </location>
</feature>
<accession>A0A4P6LYV2</accession>
<keyword evidence="1" id="KW-0472">Membrane</keyword>
<evidence type="ECO:0008006" key="4">
    <source>
        <dbReference type="Google" id="ProtNLM"/>
    </source>
</evidence>
<feature type="transmembrane region" description="Helical" evidence="1">
    <location>
        <begin position="212"/>
        <end position="232"/>
    </location>
</feature>
<evidence type="ECO:0000256" key="1">
    <source>
        <dbReference type="SAM" id="Phobius"/>
    </source>
</evidence>
<evidence type="ECO:0000313" key="3">
    <source>
        <dbReference type="Proteomes" id="UP000289794"/>
    </source>
</evidence>
<name>A0A4P6LYV2_9FIRM</name>
<feature type="transmembrane region" description="Helical" evidence="1">
    <location>
        <begin position="142"/>
        <end position="167"/>
    </location>
</feature>
<dbReference type="InterPro" id="IPR008875">
    <property type="entry name" value="TraX"/>
</dbReference>
<feature type="transmembrane region" description="Helical" evidence="1">
    <location>
        <begin position="268"/>
        <end position="286"/>
    </location>
</feature>
<dbReference type="Pfam" id="PF05857">
    <property type="entry name" value="TraX"/>
    <property type="match status" value="1"/>
</dbReference>
<gene>
    <name evidence="2" type="ORF">PMF13cell1_01685</name>
</gene>
<feature type="transmembrane region" description="Helical" evidence="1">
    <location>
        <begin position="238"/>
        <end position="256"/>
    </location>
</feature>
<evidence type="ECO:0000313" key="2">
    <source>
        <dbReference type="EMBL" id="QBE96147.1"/>
    </source>
</evidence>
<feature type="transmembrane region" description="Helical" evidence="1">
    <location>
        <begin position="82"/>
        <end position="100"/>
    </location>
</feature>
<keyword evidence="1" id="KW-0812">Transmembrane</keyword>
<protein>
    <recommendedName>
        <fullName evidence="4">Conjugal transfer protein TraX</fullName>
    </recommendedName>
</protein>
<dbReference type="RefSeq" id="WP_165392408.1">
    <property type="nucleotide sequence ID" value="NZ_CP035945.1"/>
</dbReference>